<proteinExistence type="predicted"/>
<accession>A0A7X9FSZ5</accession>
<evidence type="ECO:0000313" key="3">
    <source>
        <dbReference type="Proteomes" id="UP000524246"/>
    </source>
</evidence>
<keyword evidence="1" id="KW-0732">Signal</keyword>
<gene>
    <name evidence="2" type="ORF">GYA55_10525</name>
</gene>
<reference evidence="2 3" key="1">
    <citation type="journal article" date="2020" name="Biotechnol. Biofuels">
        <title>New insights from the biogas microbiome by comprehensive genome-resolved metagenomics of nearly 1600 species originating from multiple anaerobic digesters.</title>
        <authorList>
            <person name="Campanaro S."/>
            <person name="Treu L."/>
            <person name="Rodriguez-R L.M."/>
            <person name="Kovalovszki A."/>
            <person name="Ziels R.M."/>
            <person name="Maus I."/>
            <person name="Zhu X."/>
            <person name="Kougias P.G."/>
            <person name="Basile A."/>
            <person name="Luo G."/>
            <person name="Schluter A."/>
            <person name="Konstantinidis K.T."/>
            <person name="Angelidaki I."/>
        </authorList>
    </citation>
    <scope>NUCLEOTIDE SEQUENCE [LARGE SCALE GENOMIC DNA]</scope>
    <source>
        <strain evidence="2">AS27yjCOA_65</strain>
    </source>
</reference>
<protein>
    <submittedName>
        <fullName evidence="2">Uncharacterized protein</fullName>
    </submittedName>
</protein>
<name>A0A7X9FSZ5_9DELT</name>
<sequence>MKKLSLSFLFVIWCVTGFFMPSSDAQVPFTVQLGGEGARLGRVNVWQFLPDVGHPVLLECPFALTSGQSVYPLLSNEELSCTFTVAPNTWVSVEAPKDELQASDRNWSVKFSEFSGRCTGQGLFIEASNMYACEGNISESENNNFVVNFVSVSGNPELPTPTPTPTSTATPSATPTIVQHGAVQEYLNSESQYMKKVLLKFNLKNFAKGKGVKLGLAPAPASGQLSVQLKVRIKKYFRILKSERAFAAGVVRNPFSFLVIASGKVPLSQGSPANLLLRPTEKGKTYMKDKKKISATLATNFVPSGGGTSVSQIQSILMRFR</sequence>
<comment type="caution">
    <text evidence="2">The sequence shown here is derived from an EMBL/GenBank/DDBJ whole genome shotgun (WGS) entry which is preliminary data.</text>
</comment>
<organism evidence="2 3">
    <name type="scientific">SAR324 cluster bacterium</name>
    <dbReference type="NCBI Taxonomy" id="2024889"/>
    <lineage>
        <taxon>Bacteria</taxon>
        <taxon>Deltaproteobacteria</taxon>
        <taxon>SAR324 cluster</taxon>
    </lineage>
</organism>
<dbReference type="EMBL" id="JAAZON010000475">
    <property type="protein sequence ID" value="NMC63586.1"/>
    <property type="molecule type" value="Genomic_DNA"/>
</dbReference>
<dbReference type="AlphaFoldDB" id="A0A7X9FSZ5"/>
<evidence type="ECO:0000256" key="1">
    <source>
        <dbReference type="SAM" id="SignalP"/>
    </source>
</evidence>
<dbReference type="Proteomes" id="UP000524246">
    <property type="component" value="Unassembled WGS sequence"/>
</dbReference>
<evidence type="ECO:0000313" key="2">
    <source>
        <dbReference type="EMBL" id="NMC63586.1"/>
    </source>
</evidence>
<feature type="signal peptide" evidence="1">
    <location>
        <begin position="1"/>
        <end position="25"/>
    </location>
</feature>
<feature type="chain" id="PRO_5031096261" evidence="1">
    <location>
        <begin position="26"/>
        <end position="321"/>
    </location>
</feature>